<dbReference type="AlphaFoldDB" id="A0A507CR08"/>
<organism evidence="9 11">
    <name type="scientific">Synchytrium endobioticum</name>
    <dbReference type="NCBI Taxonomy" id="286115"/>
    <lineage>
        <taxon>Eukaryota</taxon>
        <taxon>Fungi</taxon>
        <taxon>Fungi incertae sedis</taxon>
        <taxon>Chytridiomycota</taxon>
        <taxon>Chytridiomycota incertae sedis</taxon>
        <taxon>Chytridiomycetes</taxon>
        <taxon>Synchytriales</taxon>
        <taxon>Synchytriaceae</taxon>
        <taxon>Synchytrium</taxon>
    </lineage>
</organism>
<dbReference type="EMBL" id="QEAN01000450">
    <property type="protein sequence ID" value="TPX36778.1"/>
    <property type="molecule type" value="Genomic_DNA"/>
</dbReference>
<dbReference type="SUPFAM" id="SSF51445">
    <property type="entry name" value="(Trans)glycosidases"/>
    <property type="match status" value="1"/>
</dbReference>
<evidence type="ECO:0000256" key="5">
    <source>
        <dbReference type="SAM" id="MobiDB-lite"/>
    </source>
</evidence>
<dbReference type="PANTHER" id="PTHR40079:SF4">
    <property type="entry name" value="GH26 DOMAIN-CONTAINING PROTEIN-RELATED"/>
    <property type="match status" value="1"/>
</dbReference>
<comment type="similarity">
    <text evidence="1 4">Belongs to the glycosyl hydrolase 26 family.</text>
</comment>
<dbReference type="EMBL" id="QEAM01000313">
    <property type="protein sequence ID" value="TPX41574.1"/>
    <property type="molecule type" value="Genomic_DNA"/>
</dbReference>
<feature type="transmembrane region" description="Helical" evidence="6">
    <location>
        <begin position="71"/>
        <end position="96"/>
    </location>
</feature>
<keyword evidence="2 4" id="KW-0378">Hydrolase</keyword>
<evidence type="ECO:0000313" key="10">
    <source>
        <dbReference type="Proteomes" id="UP000317494"/>
    </source>
</evidence>
<dbReference type="InterPro" id="IPR000805">
    <property type="entry name" value="Glyco_hydro_26"/>
</dbReference>
<dbReference type="InterPro" id="IPR022790">
    <property type="entry name" value="GH26_dom"/>
</dbReference>
<dbReference type="Pfam" id="PF02156">
    <property type="entry name" value="Glyco_hydro_26"/>
    <property type="match status" value="1"/>
</dbReference>
<reference evidence="10 11" key="1">
    <citation type="journal article" date="2019" name="Sci. Rep.">
        <title>Comparative genomics of chytrid fungi reveal insights into the obligate biotrophic and pathogenic lifestyle of Synchytrium endobioticum.</title>
        <authorList>
            <person name="van de Vossenberg B.T.L.H."/>
            <person name="Warris S."/>
            <person name="Nguyen H.D.T."/>
            <person name="van Gent-Pelzer M.P.E."/>
            <person name="Joly D.L."/>
            <person name="van de Geest H.C."/>
            <person name="Bonants P.J.M."/>
            <person name="Smith D.S."/>
            <person name="Levesque C.A."/>
            <person name="van der Lee T.A.J."/>
        </authorList>
    </citation>
    <scope>NUCLEOTIDE SEQUENCE [LARGE SCALE GENOMIC DNA]</scope>
    <source>
        <strain evidence="9 11">LEV6574</strain>
        <strain evidence="8 10">MB42</strain>
    </source>
</reference>
<dbReference type="STRING" id="286115.A0A507CR08"/>
<evidence type="ECO:0000256" key="6">
    <source>
        <dbReference type="SAM" id="Phobius"/>
    </source>
</evidence>
<keyword evidence="3 4" id="KW-0326">Glycosidase</keyword>
<keyword evidence="6" id="KW-0472">Membrane</keyword>
<feature type="active site" description="Nucleophile" evidence="4">
    <location>
        <position position="393"/>
    </location>
</feature>
<comment type="caution">
    <text evidence="9">The sequence shown here is derived from an EMBL/GenBank/DDBJ whole genome shotgun (WGS) entry which is preliminary data.</text>
</comment>
<evidence type="ECO:0000313" key="11">
    <source>
        <dbReference type="Proteomes" id="UP000320475"/>
    </source>
</evidence>
<feature type="active site" description="Proton donor" evidence="4">
    <location>
        <position position="237"/>
    </location>
</feature>
<evidence type="ECO:0000256" key="4">
    <source>
        <dbReference type="PROSITE-ProRule" id="PRU01100"/>
    </source>
</evidence>
<evidence type="ECO:0000256" key="3">
    <source>
        <dbReference type="ARBA" id="ARBA00023295"/>
    </source>
</evidence>
<proteinExistence type="inferred from homology"/>
<evidence type="ECO:0000256" key="1">
    <source>
        <dbReference type="ARBA" id="ARBA00007754"/>
    </source>
</evidence>
<dbReference type="InterPro" id="IPR017853">
    <property type="entry name" value="GH"/>
</dbReference>
<dbReference type="OrthoDB" id="428177at2759"/>
<keyword evidence="6" id="KW-0812">Transmembrane</keyword>
<evidence type="ECO:0000313" key="8">
    <source>
        <dbReference type="EMBL" id="TPX36778.1"/>
    </source>
</evidence>
<keyword evidence="6" id="KW-1133">Transmembrane helix</keyword>
<dbReference type="GO" id="GO:0006080">
    <property type="term" value="P:substituted mannan metabolic process"/>
    <property type="evidence" value="ECO:0007669"/>
    <property type="project" value="InterPro"/>
</dbReference>
<evidence type="ECO:0000313" key="9">
    <source>
        <dbReference type="EMBL" id="TPX41574.1"/>
    </source>
</evidence>
<dbReference type="GO" id="GO:0016985">
    <property type="term" value="F:mannan endo-1,4-beta-mannosidase activity"/>
    <property type="evidence" value="ECO:0007669"/>
    <property type="project" value="InterPro"/>
</dbReference>
<dbReference type="PANTHER" id="PTHR40079">
    <property type="entry name" value="MANNAN ENDO-1,4-BETA-MANNOSIDASE E-RELATED"/>
    <property type="match status" value="1"/>
</dbReference>
<dbReference type="PROSITE" id="PS51764">
    <property type="entry name" value="GH26"/>
    <property type="match status" value="1"/>
</dbReference>
<evidence type="ECO:0000256" key="2">
    <source>
        <dbReference type="ARBA" id="ARBA00022801"/>
    </source>
</evidence>
<feature type="region of interest" description="Disordered" evidence="5">
    <location>
        <begin position="1"/>
        <end position="62"/>
    </location>
</feature>
<dbReference type="Gene3D" id="3.20.20.80">
    <property type="entry name" value="Glycosidases"/>
    <property type="match status" value="1"/>
</dbReference>
<dbReference type="VEuPathDB" id="FungiDB:SeMB42_g07053"/>
<protein>
    <submittedName>
        <fullName evidence="9">Mannan endo-1,4-beta-mannosidase</fullName>
    </submittedName>
</protein>
<dbReference type="Proteomes" id="UP000320475">
    <property type="component" value="Unassembled WGS sequence"/>
</dbReference>
<sequence length="492" mass="54222">MAISEQHPVRYGPARDYPPPPGENSTDAMPPMRHRNAARAPQSGEPGQQRYIGAPMPSAGKSSHSNRRLCAALFWIKTAAALALSLAGLSVLAYMIHQKRAVATAPKIIIDPNSPACQTNARTGLGRLEPPSGKMMWGFALNWAVETPSNVSAKMGGLKPAVIAMFATMTATEYGGSDMLRWMGQQCALTGSMLEVTMEPIVDIATIPDSLLVAFAKDCAYINSQYGVPILLRFGHEMNGYWTFYGLKPTMYTTGFRRMTNIMRQYSNLTAMLWAPNVGYTYPFSASASQLPAVGSADWKLLDTNSDGIITGADDPYGPFYPGDEYVDWVGLSIYVFQEQNINTAFQSTYFADYMAAFGPTIDTLVGPDYNQTNHDFYTRFASGKNKPMCLPESGSPYHPAFGGTDELTLKQSWWRQLYSANTFNNYPLLKLIVNFEEMKNNDRGIVSDWRQTANPTVLAAYIADFPSFKSHLAFGGTFGYDCAGTFQFFNS</sequence>
<gene>
    <name evidence="9" type="ORF">SeLEV6574_g06016</name>
    <name evidence="8" type="ORF">SeMB42_g07053</name>
</gene>
<keyword evidence="10" id="KW-1185">Reference proteome</keyword>
<dbReference type="Proteomes" id="UP000317494">
    <property type="component" value="Unassembled WGS sequence"/>
</dbReference>
<name>A0A507CR08_9FUNG</name>
<evidence type="ECO:0000259" key="7">
    <source>
        <dbReference type="PROSITE" id="PS51764"/>
    </source>
</evidence>
<feature type="domain" description="GH26" evidence="7">
    <location>
        <begin position="119"/>
        <end position="462"/>
    </location>
</feature>
<accession>A0A507CR08</accession>